<gene>
    <name evidence="10" type="ORF">GCM10023322_17170</name>
</gene>
<accession>A0ABP9RP55</accession>
<evidence type="ECO:0000256" key="5">
    <source>
        <dbReference type="ARBA" id="ARBA00022989"/>
    </source>
</evidence>
<evidence type="ECO:0000256" key="1">
    <source>
        <dbReference type="ARBA" id="ARBA00004651"/>
    </source>
</evidence>
<keyword evidence="5 9" id="KW-1133">Transmembrane helix</keyword>
<feature type="transmembrane region" description="Helical" evidence="9">
    <location>
        <begin position="112"/>
        <end position="130"/>
    </location>
</feature>
<evidence type="ECO:0000256" key="8">
    <source>
        <dbReference type="SAM" id="MobiDB-lite"/>
    </source>
</evidence>
<dbReference type="InterPro" id="IPR018584">
    <property type="entry name" value="GT87"/>
</dbReference>
<feature type="transmembrane region" description="Helical" evidence="9">
    <location>
        <begin position="79"/>
        <end position="105"/>
    </location>
</feature>
<proteinExistence type="inferred from homology"/>
<comment type="similarity">
    <text evidence="7">Belongs to the glycosyltransferase 87 family.</text>
</comment>
<dbReference type="Pfam" id="PF09594">
    <property type="entry name" value="GT87"/>
    <property type="match status" value="1"/>
</dbReference>
<evidence type="ECO:0000313" key="10">
    <source>
        <dbReference type="EMBL" id="GAA5181756.1"/>
    </source>
</evidence>
<comment type="subcellular location">
    <subcellularLocation>
        <location evidence="1">Cell membrane</location>
        <topology evidence="1">Multi-pass membrane protein</topology>
    </subcellularLocation>
</comment>
<feature type="transmembrane region" description="Helical" evidence="9">
    <location>
        <begin position="363"/>
        <end position="385"/>
    </location>
</feature>
<sequence>MGRTVARQVTILVVLAAAAFAFLAAFATRHGFFDLKVYYGATNYWAHGHGEIYDYLKPLSKYGYTYPPFAALTMLPMAILPWTVTIIVSVAATVLVTLLIIYWFLRPVIARFNWTPWFTLAVAAILAAVFEPLRETVNFGQVNMLLVFLVVADLILLVYDRPSAAPNSPARRWGGVGIGLATAIKLTPGVFILYLLLARKWRAAVVSIATTGAATLVAAIVAPHASLIFWSSAVFDTDRVGSLSYISNQSLEGVAARINPDQPSNVVWGLMIIAVLVVWVWQLRRSLRLGDELAGLALTGVLGCLVSPVTWVHHLVWLLPAMLLLTARGLTATGRRRTRLLLLDLGLYVLLSSKLVWRFDNHFTGWGAILSDSYVIASVVLLVCLPLSAAGRPAASGDAGPAPSEPASSRPSSDALAPGHLTSDALASDDLAQEDLAPDRLASGGSRSARAVGVADLGQFDRAAVDAPDRVAGGGAVGPEAEPRVEPAGGVVRFQHP</sequence>
<evidence type="ECO:0008006" key="12">
    <source>
        <dbReference type="Google" id="ProtNLM"/>
    </source>
</evidence>
<reference evidence="11" key="1">
    <citation type="journal article" date="2019" name="Int. J. Syst. Evol. Microbiol.">
        <title>The Global Catalogue of Microorganisms (GCM) 10K type strain sequencing project: providing services to taxonomists for standard genome sequencing and annotation.</title>
        <authorList>
            <consortium name="The Broad Institute Genomics Platform"/>
            <consortium name="The Broad Institute Genome Sequencing Center for Infectious Disease"/>
            <person name="Wu L."/>
            <person name="Ma J."/>
        </authorList>
    </citation>
    <scope>NUCLEOTIDE SEQUENCE [LARGE SCALE GENOMIC DNA]</scope>
    <source>
        <strain evidence="11">JCM 18304</strain>
    </source>
</reference>
<keyword evidence="3" id="KW-0808">Transferase</keyword>
<evidence type="ECO:0000256" key="3">
    <source>
        <dbReference type="ARBA" id="ARBA00022679"/>
    </source>
</evidence>
<feature type="region of interest" description="Disordered" evidence="8">
    <location>
        <begin position="465"/>
        <end position="497"/>
    </location>
</feature>
<evidence type="ECO:0000256" key="2">
    <source>
        <dbReference type="ARBA" id="ARBA00022475"/>
    </source>
</evidence>
<protein>
    <recommendedName>
        <fullName evidence="12">Alpha-1,2-mannosyltransferase</fullName>
    </recommendedName>
</protein>
<feature type="transmembrane region" description="Helical" evidence="9">
    <location>
        <begin position="142"/>
        <end position="161"/>
    </location>
</feature>
<dbReference type="Proteomes" id="UP001501570">
    <property type="component" value="Unassembled WGS sequence"/>
</dbReference>
<keyword evidence="2" id="KW-1003">Cell membrane</keyword>
<evidence type="ECO:0000256" key="6">
    <source>
        <dbReference type="ARBA" id="ARBA00023136"/>
    </source>
</evidence>
<name>A0ABP9RP55_9ACTN</name>
<evidence type="ECO:0000313" key="11">
    <source>
        <dbReference type="Proteomes" id="UP001501570"/>
    </source>
</evidence>
<feature type="transmembrane region" description="Helical" evidence="9">
    <location>
        <begin position="295"/>
        <end position="319"/>
    </location>
</feature>
<evidence type="ECO:0000256" key="4">
    <source>
        <dbReference type="ARBA" id="ARBA00022692"/>
    </source>
</evidence>
<dbReference type="EMBL" id="BAABJQ010000004">
    <property type="protein sequence ID" value="GAA5181756.1"/>
    <property type="molecule type" value="Genomic_DNA"/>
</dbReference>
<organism evidence="10 11">
    <name type="scientific">Rugosimonospora acidiphila</name>
    <dbReference type="NCBI Taxonomy" id="556531"/>
    <lineage>
        <taxon>Bacteria</taxon>
        <taxon>Bacillati</taxon>
        <taxon>Actinomycetota</taxon>
        <taxon>Actinomycetes</taxon>
        <taxon>Micromonosporales</taxon>
        <taxon>Micromonosporaceae</taxon>
        <taxon>Rugosimonospora</taxon>
    </lineage>
</organism>
<evidence type="ECO:0000256" key="9">
    <source>
        <dbReference type="SAM" id="Phobius"/>
    </source>
</evidence>
<feature type="compositionally biased region" description="Low complexity" evidence="8">
    <location>
        <begin position="394"/>
        <end position="415"/>
    </location>
</feature>
<comment type="caution">
    <text evidence="10">The sequence shown here is derived from an EMBL/GenBank/DDBJ whole genome shotgun (WGS) entry which is preliminary data.</text>
</comment>
<feature type="region of interest" description="Disordered" evidence="8">
    <location>
        <begin position="394"/>
        <end position="419"/>
    </location>
</feature>
<feature type="transmembrane region" description="Helical" evidence="9">
    <location>
        <begin position="173"/>
        <end position="197"/>
    </location>
</feature>
<feature type="transmembrane region" description="Helical" evidence="9">
    <location>
        <begin position="203"/>
        <end position="222"/>
    </location>
</feature>
<keyword evidence="11" id="KW-1185">Reference proteome</keyword>
<keyword evidence="4 9" id="KW-0812">Transmembrane</keyword>
<feature type="transmembrane region" description="Helical" evidence="9">
    <location>
        <begin position="266"/>
        <end position="283"/>
    </location>
</feature>
<evidence type="ECO:0000256" key="7">
    <source>
        <dbReference type="ARBA" id="ARBA00024033"/>
    </source>
</evidence>
<keyword evidence="6 9" id="KW-0472">Membrane</keyword>